<dbReference type="InterPro" id="IPR022617">
    <property type="entry name" value="Rad60/SUMO-like_dom"/>
</dbReference>
<dbReference type="Pfam" id="PF00850">
    <property type="entry name" value="Hist_deacetyl"/>
    <property type="match status" value="1"/>
</dbReference>
<dbReference type="InterPro" id="IPR029071">
    <property type="entry name" value="Ubiquitin-like_domsf"/>
</dbReference>
<organism evidence="4 5">
    <name type="scientific">Acropora cervicornis</name>
    <name type="common">Staghorn coral</name>
    <dbReference type="NCBI Taxonomy" id="6130"/>
    <lineage>
        <taxon>Eukaryota</taxon>
        <taxon>Metazoa</taxon>
        <taxon>Cnidaria</taxon>
        <taxon>Anthozoa</taxon>
        <taxon>Hexacorallia</taxon>
        <taxon>Scleractinia</taxon>
        <taxon>Astrocoeniina</taxon>
        <taxon>Acroporidae</taxon>
        <taxon>Acropora</taxon>
    </lineage>
</organism>
<name>A0AAD9PT35_ACRCE</name>
<dbReference type="Proteomes" id="UP001249851">
    <property type="component" value="Unassembled WGS sequence"/>
</dbReference>
<keyword evidence="1" id="KW-0378">Hydrolase</keyword>
<dbReference type="GO" id="GO:0060271">
    <property type="term" value="P:cilium assembly"/>
    <property type="evidence" value="ECO:0007669"/>
    <property type="project" value="TreeGrafter"/>
</dbReference>
<dbReference type="CDD" id="cd09993">
    <property type="entry name" value="HDAC_classIV"/>
    <property type="match status" value="1"/>
</dbReference>
<evidence type="ECO:0000313" key="4">
    <source>
        <dbReference type="EMBL" id="KAK2548602.1"/>
    </source>
</evidence>
<dbReference type="Pfam" id="PF25805">
    <property type="entry name" value="IQUB"/>
    <property type="match status" value="1"/>
</dbReference>
<dbReference type="GO" id="GO:0001669">
    <property type="term" value="C:acrosomal vesicle"/>
    <property type="evidence" value="ECO:0007669"/>
    <property type="project" value="TreeGrafter"/>
</dbReference>
<dbReference type="SUPFAM" id="SSF52768">
    <property type="entry name" value="Arginase/deacetylase"/>
    <property type="match status" value="1"/>
</dbReference>
<dbReference type="Gene3D" id="3.10.20.90">
    <property type="entry name" value="Phosphatidylinositol 3-kinase Catalytic Subunit, Chain A, domain 1"/>
    <property type="match status" value="1"/>
</dbReference>
<evidence type="ECO:0000313" key="5">
    <source>
        <dbReference type="Proteomes" id="UP001249851"/>
    </source>
</evidence>
<dbReference type="InterPro" id="IPR023801">
    <property type="entry name" value="His_deacetylse_dom"/>
</dbReference>
<evidence type="ECO:0000256" key="1">
    <source>
        <dbReference type="ARBA" id="ARBA00022801"/>
    </source>
</evidence>
<protein>
    <submittedName>
        <fullName evidence="4">IQ and ubiquitin-like domain-containing protein</fullName>
    </submittedName>
</protein>
<feature type="domain" description="Ubiquitin-like" evidence="3">
    <location>
        <begin position="209"/>
        <end position="285"/>
    </location>
</feature>
<feature type="region of interest" description="Disordered" evidence="2">
    <location>
        <begin position="1"/>
        <end position="200"/>
    </location>
</feature>
<evidence type="ECO:0000259" key="3">
    <source>
        <dbReference type="PROSITE" id="PS50053"/>
    </source>
</evidence>
<dbReference type="GO" id="GO:0031514">
    <property type="term" value="C:motile cilium"/>
    <property type="evidence" value="ECO:0007669"/>
    <property type="project" value="TreeGrafter"/>
</dbReference>
<dbReference type="AlphaFoldDB" id="A0AAD9PT35"/>
<dbReference type="GO" id="GO:0030317">
    <property type="term" value="P:flagellated sperm motility"/>
    <property type="evidence" value="ECO:0007669"/>
    <property type="project" value="TreeGrafter"/>
</dbReference>
<dbReference type="SMART" id="SM00213">
    <property type="entry name" value="UBQ"/>
    <property type="match status" value="1"/>
</dbReference>
<dbReference type="SUPFAM" id="SSF54236">
    <property type="entry name" value="Ubiquitin-like"/>
    <property type="match status" value="1"/>
</dbReference>
<comment type="caution">
    <text evidence="4">The sequence shown here is derived from an EMBL/GenBank/DDBJ whole genome shotgun (WGS) entry which is preliminary data.</text>
</comment>
<dbReference type="InterPro" id="IPR037695">
    <property type="entry name" value="IQUB"/>
</dbReference>
<accession>A0AAD9PT35</accession>
<dbReference type="InterPro" id="IPR037138">
    <property type="entry name" value="His_deacetylse_dom_sf"/>
</dbReference>
<dbReference type="InterPro" id="IPR057887">
    <property type="entry name" value="IQUB_helical"/>
</dbReference>
<reference evidence="4" key="1">
    <citation type="journal article" date="2023" name="G3 (Bethesda)">
        <title>Whole genome assembly and annotation of the endangered Caribbean coral Acropora cervicornis.</title>
        <authorList>
            <person name="Selwyn J.D."/>
            <person name="Vollmer S.V."/>
        </authorList>
    </citation>
    <scope>NUCLEOTIDE SEQUENCE</scope>
    <source>
        <strain evidence="4">K2</strain>
    </source>
</reference>
<sequence>MSGLEEDDTTKDGHEDESTNQDAQGTESSEEKAGITQNPVDQDSSSNFVDGEPINSDDGEQVKGDVKEKTGVTENGVVKGDQSEGKPSGTMENDENIAEEQETVQTLQTNSEATMSAVISEPDKDVKTEEANSQTEGRGSPVRNEEGIVEGSTVKEDHSSLSKVMESQSESESPLIAPPTSQAEKSFDGETGVGNRTEFSGTLKDGFSASVKFIVIPDGQVQQMTCSLKQSFLELRNHFASELSQPAEVILLLFNGNLVEDHKVLSDLGITAGQTVEVEIQSSDPMNKPLHFQQKPHIICKLPEKVNVKVERDGKEVETVVCIVQENKRKPFLGGYKHRLTGAEFHNAATQTIPKIRVPSPVEKFHRDTQTYKLRNRLQQTTNTTSTQMTKDGCYVSNVTDKILIPGKYVTAEEHHQKILAKVIILQTYWRRWLAKNYVQRLREDHMLRMEWERQEELRKQRERAERIKREWERRMNPKTKEDFDLLFAHLEKWRKEEMARIDELYSGPERKAALVGLLEQEAYLIASIDRHRLVADEENIDKRIKGFLNKAAAPKQWKAYDGKVTEMDTPYTIRAQELRDIYSTLSMKYLTQDERLDVLLTLKHTVKEHDCKLTQEIIELIDREADLLMRGVKESNLEGLRKRILTLFLQYCKTPLFNPQAALLIKVPQDPIVLRKNIYFCPSCNAYLPSTEFQLSSNSRVVGRCRKCMKLDNDARLRHDYSEYRAMLKELRRSEESFEDGSKIAYLLQEPDLRYLVENIWNSQSVLSAHEDLFDLVLVRWNKYEEWSPWNCILLTEEEASAHTKLENVTEVVMHFFTFAVCLLLLLSPSTQECHLYVEVRANQWPIVYCDEYNIGFLGLERLHPFDSRKWGKVYQFLKDAKMIDNDSVVKPKETTQEDLLVVHTPGYLNSLQWSACVAMICEVPPLALLPNFLLQRKVLKPMRMQTGGSILAAKLAVERGWAINIGGGFHHCSGSRGGGFCVYADITLAIKGNGHEADFDKDDQVYIMDVYNAHIYPRDMKVKRTDILVGDPLGHLSISPQGIIKRDQIVFGEAQKRGIPIFMLTSGGYQVQYKSFDCHRKERVPLDCTPR</sequence>
<dbReference type="GO" id="GO:0016787">
    <property type="term" value="F:hydrolase activity"/>
    <property type="evidence" value="ECO:0007669"/>
    <property type="project" value="UniProtKB-KW"/>
</dbReference>
<dbReference type="GO" id="GO:0004407">
    <property type="term" value="F:histone deacetylase activity"/>
    <property type="evidence" value="ECO:0007669"/>
    <property type="project" value="InterPro"/>
</dbReference>
<evidence type="ECO:0000256" key="2">
    <source>
        <dbReference type="SAM" id="MobiDB-lite"/>
    </source>
</evidence>
<reference evidence="4" key="2">
    <citation type="journal article" date="2023" name="Science">
        <title>Genomic signatures of disease resistance in endangered staghorn corals.</title>
        <authorList>
            <person name="Vollmer S.V."/>
            <person name="Selwyn J.D."/>
            <person name="Despard B.A."/>
            <person name="Roesel C.L."/>
        </authorList>
    </citation>
    <scope>NUCLEOTIDE SEQUENCE</scope>
    <source>
        <strain evidence="4">K2</strain>
    </source>
</reference>
<keyword evidence="5" id="KW-1185">Reference proteome</keyword>
<feature type="compositionally biased region" description="Polar residues" evidence="2">
    <location>
        <begin position="35"/>
        <end position="48"/>
    </location>
</feature>
<dbReference type="InterPro" id="IPR044150">
    <property type="entry name" value="HDAC_classIV"/>
</dbReference>
<dbReference type="PROSITE" id="PS50053">
    <property type="entry name" value="UBIQUITIN_2"/>
    <property type="match status" value="1"/>
</dbReference>
<gene>
    <name evidence="4" type="ORF">P5673_031123</name>
</gene>
<dbReference type="PANTHER" id="PTHR21074:SF0">
    <property type="entry name" value="IQ AND UBIQUITIN-LIKE DOMAIN-CONTAINING PROTEIN"/>
    <property type="match status" value="1"/>
</dbReference>
<dbReference type="InterPro" id="IPR023696">
    <property type="entry name" value="Ureohydrolase_dom_sf"/>
</dbReference>
<dbReference type="PANTHER" id="PTHR21074">
    <property type="entry name" value="IQ AND UBIQUITIN-LIKE DOMAIN-CONTAINING PROTEIN"/>
    <property type="match status" value="1"/>
</dbReference>
<feature type="compositionally biased region" description="Polar residues" evidence="2">
    <location>
        <begin position="103"/>
        <end position="114"/>
    </location>
</feature>
<feature type="compositionally biased region" description="Polar residues" evidence="2">
    <location>
        <begin position="161"/>
        <end position="172"/>
    </location>
</feature>
<dbReference type="Pfam" id="PF11976">
    <property type="entry name" value="Rad60-SLD"/>
    <property type="match status" value="1"/>
</dbReference>
<dbReference type="EMBL" id="JARQWQ010000142">
    <property type="protein sequence ID" value="KAK2548602.1"/>
    <property type="molecule type" value="Genomic_DNA"/>
</dbReference>
<dbReference type="InterPro" id="IPR000626">
    <property type="entry name" value="Ubiquitin-like_dom"/>
</dbReference>
<dbReference type="Gene3D" id="3.40.800.20">
    <property type="entry name" value="Histone deacetylase domain"/>
    <property type="match status" value="1"/>
</dbReference>
<feature type="compositionally biased region" description="Acidic residues" evidence="2">
    <location>
        <begin position="92"/>
        <end position="102"/>
    </location>
</feature>
<feature type="compositionally biased region" description="Basic and acidic residues" evidence="2">
    <location>
        <begin position="60"/>
        <end position="71"/>
    </location>
</feature>
<proteinExistence type="predicted"/>
<feature type="compositionally biased region" description="Basic and acidic residues" evidence="2">
    <location>
        <begin position="121"/>
        <end position="130"/>
    </location>
</feature>